<evidence type="ECO:0000256" key="3">
    <source>
        <dbReference type="ARBA" id="ARBA00023163"/>
    </source>
</evidence>
<dbReference type="PROSITE" id="PS00041">
    <property type="entry name" value="HTH_ARAC_FAMILY_1"/>
    <property type="match status" value="1"/>
</dbReference>
<evidence type="ECO:0000259" key="5">
    <source>
        <dbReference type="PROSITE" id="PS01124"/>
    </source>
</evidence>
<evidence type="ECO:0000313" key="6">
    <source>
        <dbReference type="EMBL" id="MBM9577130.1"/>
    </source>
</evidence>
<dbReference type="Proteomes" id="UP000724686">
    <property type="component" value="Unassembled WGS sequence"/>
</dbReference>
<feature type="transmembrane region" description="Helical" evidence="4">
    <location>
        <begin position="195"/>
        <end position="217"/>
    </location>
</feature>
<dbReference type="SUPFAM" id="SSF46689">
    <property type="entry name" value="Homeodomain-like"/>
    <property type="match status" value="1"/>
</dbReference>
<name>A0ABS2UDY6_9LEPT</name>
<feature type="transmembrane region" description="Helical" evidence="4">
    <location>
        <begin position="56"/>
        <end position="74"/>
    </location>
</feature>
<gene>
    <name evidence="6" type="ORF">JWG45_08180</name>
</gene>
<dbReference type="PANTHER" id="PTHR43280">
    <property type="entry name" value="ARAC-FAMILY TRANSCRIPTIONAL REGULATOR"/>
    <property type="match status" value="1"/>
</dbReference>
<keyword evidence="1" id="KW-0805">Transcription regulation</keyword>
<sequence length="360" mass="41517">MIWIGFSSALSLLLSFSEFLGRKRNQNNSLLSGIFLCISIILSYGWAYSTNWISEYPLLLFYHIPALILIGPMYHRWVSNLTRSGDSFRSFSKVEFLVLVFLILSIAPFYFFPPDLKLQIVTSYAWDKAGLIQRFLFGIGLITFSTYLILSIHNFFSTFRFKDILENSSVRFSFCLILTASVFDFFSWINCIWPGRITFLLVISSLSLFIPVLFLIGRLHPNLLFEMQEAAKSVRYESSKLKGFDLDQLNIRIESALNRNKGYLNENFSLTDLANELEITTHQLSEFVNVYKNVNFAGFINEYRIREACERLLREPKKNVLTIAYEVGFGAKSSFNLAFLRHTGKTPSAYRKLHLGNSDL</sequence>
<dbReference type="SMART" id="SM00342">
    <property type="entry name" value="HTH_ARAC"/>
    <property type="match status" value="1"/>
</dbReference>
<keyword evidence="4" id="KW-1133">Transmembrane helix</keyword>
<feature type="transmembrane region" description="Helical" evidence="4">
    <location>
        <begin position="94"/>
        <end position="111"/>
    </location>
</feature>
<dbReference type="InterPro" id="IPR018062">
    <property type="entry name" value="HTH_AraC-typ_CS"/>
</dbReference>
<feature type="transmembrane region" description="Helical" evidence="4">
    <location>
        <begin position="131"/>
        <end position="150"/>
    </location>
</feature>
<keyword evidence="3" id="KW-0804">Transcription</keyword>
<proteinExistence type="predicted"/>
<keyword evidence="4" id="KW-0812">Transmembrane</keyword>
<dbReference type="PANTHER" id="PTHR43280:SF29">
    <property type="entry name" value="ARAC-FAMILY TRANSCRIPTIONAL REGULATOR"/>
    <property type="match status" value="1"/>
</dbReference>
<protein>
    <submittedName>
        <fullName evidence="6">AraC family transcriptional regulator</fullName>
    </submittedName>
</protein>
<organism evidence="6 7">
    <name type="scientific">Leptospira ainlahdjerensis</name>
    <dbReference type="NCBI Taxonomy" id="2810033"/>
    <lineage>
        <taxon>Bacteria</taxon>
        <taxon>Pseudomonadati</taxon>
        <taxon>Spirochaetota</taxon>
        <taxon>Spirochaetia</taxon>
        <taxon>Leptospirales</taxon>
        <taxon>Leptospiraceae</taxon>
        <taxon>Leptospira</taxon>
    </lineage>
</organism>
<dbReference type="EMBL" id="JAFFPU010000030">
    <property type="protein sequence ID" value="MBM9577130.1"/>
    <property type="molecule type" value="Genomic_DNA"/>
</dbReference>
<comment type="caution">
    <text evidence="6">The sequence shown here is derived from an EMBL/GenBank/DDBJ whole genome shotgun (WGS) entry which is preliminary data.</text>
</comment>
<feature type="transmembrane region" description="Helical" evidence="4">
    <location>
        <begin position="30"/>
        <end position="50"/>
    </location>
</feature>
<evidence type="ECO:0000256" key="2">
    <source>
        <dbReference type="ARBA" id="ARBA00023125"/>
    </source>
</evidence>
<keyword evidence="7" id="KW-1185">Reference proteome</keyword>
<feature type="transmembrane region" description="Helical" evidence="4">
    <location>
        <begin position="170"/>
        <end position="189"/>
    </location>
</feature>
<dbReference type="InterPro" id="IPR018060">
    <property type="entry name" value="HTH_AraC"/>
</dbReference>
<dbReference type="Pfam" id="PF12833">
    <property type="entry name" value="HTH_18"/>
    <property type="match status" value="1"/>
</dbReference>
<keyword evidence="4" id="KW-0472">Membrane</keyword>
<dbReference type="PROSITE" id="PS01124">
    <property type="entry name" value="HTH_ARAC_FAMILY_2"/>
    <property type="match status" value="1"/>
</dbReference>
<evidence type="ECO:0000256" key="1">
    <source>
        <dbReference type="ARBA" id="ARBA00023015"/>
    </source>
</evidence>
<keyword evidence="2" id="KW-0238">DNA-binding</keyword>
<feature type="domain" description="HTH araC/xylS-type" evidence="5">
    <location>
        <begin position="247"/>
        <end position="353"/>
    </location>
</feature>
<evidence type="ECO:0000313" key="7">
    <source>
        <dbReference type="Proteomes" id="UP000724686"/>
    </source>
</evidence>
<accession>A0ABS2UDY6</accession>
<evidence type="ECO:0000256" key="4">
    <source>
        <dbReference type="SAM" id="Phobius"/>
    </source>
</evidence>
<reference evidence="6 7" key="1">
    <citation type="submission" date="2021-02" db="EMBL/GenBank/DDBJ databases">
        <title>Leptospira ainlahdjerensis sp. nov., Leptospira ainazelensis sp. nov., Leptospira abararensis sp. nov. and Leptospira chreensis sp. nov., four new species isolated from water sources in Algeria.</title>
        <authorList>
            <person name="Amara Korba A."/>
            <person name="Kainiu M."/>
            <person name="Vincent A.T."/>
            <person name="Mariet J.-F."/>
            <person name="Veyrier F.J."/>
            <person name="Goarant C."/>
            <person name="Picardeau M."/>
        </authorList>
    </citation>
    <scope>NUCLEOTIDE SEQUENCE [LARGE SCALE GENOMIC DNA]</scope>
    <source>
        <strain evidence="6 7">201903070</strain>
    </source>
</reference>
<dbReference type="Gene3D" id="1.10.10.60">
    <property type="entry name" value="Homeodomain-like"/>
    <property type="match status" value="1"/>
</dbReference>
<dbReference type="InterPro" id="IPR009057">
    <property type="entry name" value="Homeodomain-like_sf"/>
</dbReference>